<evidence type="ECO:0000256" key="1">
    <source>
        <dbReference type="SAM" id="Phobius"/>
    </source>
</evidence>
<reference evidence="2" key="1">
    <citation type="submission" date="2023-06" db="EMBL/GenBank/DDBJ databases">
        <title>Genome-scale phylogeny and comparative genomics of the fungal order Sordariales.</title>
        <authorList>
            <consortium name="Lawrence Berkeley National Laboratory"/>
            <person name="Hensen N."/>
            <person name="Bonometti L."/>
            <person name="Westerberg I."/>
            <person name="Brannstrom I.O."/>
            <person name="Guillou S."/>
            <person name="Cros-Aarteil S."/>
            <person name="Calhoun S."/>
            <person name="Haridas S."/>
            <person name="Kuo A."/>
            <person name="Mondo S."/>
            <person name="Pangilinan J."/>
            <person name="Riley R."/>
            <person name="Labutti K."/>
            <person name="Andreopoulos B."/>
            <person name="Lipzen A."/>
            <person name="Chen C."/>
            <person name="Yanf M."/>
            <person name="Daum C."/>
            <person name="Ng V."/>
            <person name="Clum A."/>
            <person name="Steindorff A."/>
            <person name="Ohm R."/>
            <person name="Martin F."/>
            <person name="Silar P."/>
            <person name="Natvig D."/>
            <person name="Lalanne C."/>
            <person name="Gautier V."/>
            <person name="Ament-Velasquez S.L."/>
            <person name="Kruys A."/>
            <person name="Hutchinson M.I."/>
            <person name="Powell A.J."/>
            <person name="Barry K."/>
            <person name="Miller A.N."/>
            <person name="Grigoriev I.V."/>
            <person name="Debuchy R."/>
            <person name="Gladieux P."/>
            <person name="Thoren M.H."/>
            <person name="Johannesson H."/>
        </authorList>
    </citation>
    <scope>NUCLEOTIDE SEQUENCE</scope>
    <source>
        <strain evidence="2">SMH2532-1</strain>
    </source>
</reference>
<keyword evidence="1" id="KW-0472">Membrane</keyword>
<sequence>MTAPKGILQRHPFLRWLPFVRIIIISRAITVLALWLPAGDSQPMLFAFVVLFWTPRADAKSGRYYHVHSDGTVSGTSTMKHLPNTNGRFRGSANAFSVSGDRSRVAA</sequence>
<proteinExistence type="predicted"/>
<keyword evidence="3" id="KW-1185">Reference proteome</keyword>
<feature type="transmembrane region" description="Helical" evidence="1">
    <location>
        <begin position="12"/>
        <end position="36"/>
    </location>
</feature>
<name>A0AA40CZZ5_9PEZI</name>
<dbReference type="Proteomes" id="UP001174936">
    <property type="component" value="Unassembled WGS sequence"/>
</dbReference>
<dbReference type="AlphaFoldDB" id="A0AA40CZZ5"/>
<evidence type="ECO:0000313" key="3">
    <source>
        <dbReference type="Proteomes" id="UP001174936"/>
    </source>
</evidence>
<keyword evidence="1" id="KW-1133">Transmembrane helix</keyword>
<evidence type="ECO:0000313" key="2">
    <source>
        <dbReference type="EMBL" id="KAK0655493.1"/>
    </source>
</evidence>
<gene>
    <name evidence="2" type="ORF">B0T16DRAFT_384363</name>
</gene>
<keyword evidence="1" id="KW-0812">Transmembrane</keyword>
<dbReference type="EMBL" id="JAULSV010000001">
    <property type="protein sequence ID" value="KAK0655493.1"/>
    <property type="molecule type" value="Genomic_DNA"/>
</dbReference>
<comment type="caution">
    <text evidence="2">The sequence shown here is derived from an EMBL/GenBank/DDBJ whole genome shotgun (WGS) entry which is preliminary data.</text>
</comment>
<organism evidence="2 3">
    <name type="scientific">Cercophora newfieldiana</name>
    <dbReference type="NCBI Taxonomy" id="92897"/>
    <lineage>
        <taxon>Eukaryota</taxon>
        <taxon>Fungi</taxon>
        <taxon>Dikarya</taxon>
        <taxon>Ascomycota</taxon>
        <taxon>Pezizomycotina</taxon>
        <taxon>Sordariomycetes</taxon>
        <taxon>Sordariomycetidae</taxon>
        <taxon>Sordariales</taxon>
        <taxon>Lasiosphaeriaceae</taxon>
        <taxon>Cercophora</taxon>
    </lineage>
</organism>
<protein>
    <submittedName>
        <fullName evidence="2">Uncharacterized protein</fullName>
    </submittedName>
</protein>
<accession>A0AA40CZZ5</accession>